<dbReference type="InterPro" id="IPR050122">
    <property type="entry name" value="RTK"/>
</dbReference>
<evidence type="ECO:0000256" key="8">
    <source>
        <dbReference type="ARBA" id="ARBA00047899"/>
    </source>
</evidence>
<dbReference type="GO" id="GO:0043235">
    <property type="term" value="C:receptor complex"/>
    <property type="evidence" value="ECO:0007669"/>
    <property type="project" value="TreeGrafter"/>
</dbReference>
<dbReference type="PROSITE" id="PS50011">
    <property type="entry name" value="PROTEIN_KINASE_DOM"/>
    <property type="match status" value="1"/>
</dbReference>
<evidence type="ECO:0000256" key="6">
    <source>
        <dbReference type="ARBA" id="ARBA00030980"/>
    </source>
</evidence>
<feature type="region of interest" description="Disordered" evidence="10">
    <location>
        <begin position="72"/>
        <end position="92"/>
    </location>
</feature>
<evidence type="ECO:0000313" key="12">
    <source>
        <dbReference type="EMBL" id="KAF2254239.1"/>
    </source>
</evidence>
<protein>
    <recommendedName>
        <fullName evidence="5">EKC/KEOPS complex subunit BUD32</fullName>
        <ecNumber evidence="3">2.7.11.1</ecNumber>
    </recommendedName>
    <alternativeName>
        <fullName evidence="6 7">Atypical Serine/threonine protein kinase BUD32</fullName>
    </alternativeName>
    <alternativeName>
        <fullName evidence="4">EKC/KEOPS complex subunit bud32</fullName>
    </alternativeName>
</protein>
<name>A0A6A6IUY9_9PLEO</name>
<dbReference type="GO" id="GO:0005886">
    <property type="term" value="C:plasma membrane"/>
    <property type="evidence" value="ECO:0007669"/>
    <property type="project" value="TreeGrafter"/>
</dbReference>
<evidence type="ECO:0000256" key="3">
    <source>
        <dbReference type="ARBA" id="ARBA00012513"/>
    </source>
</evidence>
<evidence type="ECO:0000256" key="1">
    <source>
        <dbReference type="ARBA" id="ARBA00003747"/>
    </source>
</evidence>
<feature type="domain" description="Protein kinase" evidence="11">
    <location>
        <begin position="99"/>
        <end position="254"/>
    </location>
</feature>
<evidence type="ECO:0000256" key="9">
    <source>
        <dbReference type="ARBA" id="ARBA00048679"/>
    </source>
</evidence>
<dbReference type="OrthoDB" id="1668230at2759"/>
<dbReference type="InterPro" id="IPR008266">
    <property type="entry name" value="Tyr_kinase_AS"/>
</dbReference>
<evidence type="ECO:0000256" key="7">
    <source>
        <dbReference type="ARBA" id="ARBA00033194"/>
    </source>
</evidence>
<dbReference type="Proteomes" id="UP000800094">
    <property type="component" value="Unassembled WGS sequence"/>
</dbReference>
<accession>A0A6A6IUY9</accession>
<gene>
    <name evidence="12" type="ORF">BU26DRAFT_135194</name>
</gene>
<proteinExistence type="predicted"/>
<dbReference type="PANTHER" id="PTHR24416:SF611">
    <property type="entry name" value="TYROSINE-PROTEIN KINASE TRANSMEMBRANE RECEPTOR ROR"/>
    <property type="match status" value="1"/>
</dbReference>
<evidence type="ECO:0000256" key="2">
    <source>
        <dbReference type="ARBA" id="ARBA00011534"/>
    </source>
</evidence>
<dbReference type="SUPFAM" id="SSF56112">
    <property type="entry name" value="Protein kinase-like (PK-like)"/>
    <property type="match status" value="1"/>
</dbReference>
<dbReference type="GO" id="GO:0004714">
    <property type="term" value="F:transmembrane receptor protein tyrosine kinase activity"/>
    <property type="evidence" value="ECO:0007669"/>
    <property type="project" value="TreeGrafter"/>
</dbReference>
<evidence type="ECO:0000256" key="10">
    <source>
        <dbReference type="SAM" id="MobiDB-lite"/>
    </source>
</evidence>
<comment type="subunit">
    <text evidence="2">Component of the EKC/KEOPS complex composed of at least BUD32, CGI121, GON7, KAE1 and PCC1; the whole complex dimerizes.</text>
</comment>
<dbReference type="PROSITE" id="PS00109">
    <property type="entry name" value="PROTEIN_KINASE_TYR"/>
    <property type="match status" value="1"/>
</dbReference>
<dbReference type="InterPro" id="IPR020635">
    <property type="entry name" value="Tyr_kinase_cat_dom"/>
</dbReference>
<dbReference type="EMBL" id="ML987190">
    <property type="protein sequence ID" value="KAF2254239.1"/>
    <property type="molecule type" value="Genomic_DNA"/>
</dbReference>
<keyword evidence="13" id="KW-1185">Reference proteome</keyword>
<comment type="catalytic activity">
    <reaction evidence="8">
        <text>L-threonyl-[protein] + ATP = O-phospho-L-threonyl-[protein] + ADP + H(+)</text>
        <dbReference type="Rhea" id="RHEA:46608"/>
        <dbReference type="Rhea" id="RHEA-COMP:11060"/>
        <dbReference type="Rhea" id="RHEA-COMP:11605"/>
        <dbReference type="ChEBI" id="CHEBI:15378"/>
        <dbReference type="ChEBI" id="CHEBI:30013"/>
        <dbReference type="ChEBI" id="CHEBI:30616"/>
        <dbReference type="ChEBI" id="CHEBI:61977"/>
        <dbReference type="ChEBI" id="CHEBI:456216"/>
        <dbReference type="EC" id="2.7.11.1"/>
    </reaction>
</comment>
<organism evidence="12 13">
    <name type="scientific">Trematosphaeria pertusa</name>
    <dbReference type="NCBI Taxonomy" id="390896"/>
    <lineage>
        <taxon>Eukaryota</taxon>
        <taxon>Fungi</taxon>
        <taxon>Dikarya</taxon>
        <taxon>Ascomycota</taxon>
        <taxon>Pezizomycotina</taxon>
        <taxon>Dothideomycetes</taxon>
        <taxon>Pleosporomycetidae</taxon>
        <taxon>Pleosporales</taxon>
        <taxon>Massarineae</taxon>
        <taxon>Trematosphaeriaceae</taxon>
        <taxon>Trematosphaeria</taxon>
    </lineage>
</organism>
<sequence length="254" mass="29012">MPRRVVPVSNILTRDVLAFSRLLASPCHRSHRRPLHGFRQPYPSLPPHHFHQSHPRYCPYRQRRRRIFSANVPRPNRKPSRRLHDIPTTMNDHQSLPRDWDQRILGVGGSAIVSLHDDTTVLKGYVAWLDGRIAASFEECSASKLSLDRERQVFERLGSHENILRYYGLVEVQQSIHSLRLERALHGNLRSFIRVNDPVPLPQRLTWVADLAAGLAYIHSKKVFHCDFSCRNVFLTGENAVKIGDFGGGGGKIG</sequence>
<dbReference type="SMART" id="SM00219">
    <property type="entry name" value="TyrKc"/>
    <property type="match status" value="1"/>
</dbReference>
<keyword evidence="12" id="KW-0418">Kinase</keyword>
<dbReference type="EC" id="2.7.11.1" evidence="3"/>
<evidence type="ECO:0000256" key="4">
    <source>
        <dbReference type="ARBA" id="ARBA00013948"/>
    </source>
</evidence>
<dbReference type="GO" id="GO:0004674">
    <property type="term" value="F:protein serine/threonine kinase activity"/>
    <property type="evidence" value="ECO:0007669"/>
    <property type="project" value="UniProtKB-EC"/>
</dbReference>
<dbReference type="Pfam" id="PF07714">
    <property type="entry name" value="PK_Tyr_Ser-Thr"/>
    <property type="match status" value="1"/>
</dbReference>
<dbReference type="PANTHER" id="PTHR24416">
    <property type="entry name" value="TYROSINE-PROTEIN KINASE RECEPTOR"/>
    <property type="match status" value="1"/>
</dbReference>
<dbReference type="GO" id="GO:0007169">
    <property type="term" value="P:cell surface receptor protein tyrosine kinase signaling pathway"/>
    <property type="evidence" value="ECO:0007669"/>
    <property type="project" value="TreeGrafter"/>
</dbReference>
<dbReference type="InterPro" id="IPR001245">
    <property type="entry name" value="Ser-Thr/Tyr_kinase_cat_dom"/>
</dbReference>
<evidence type="ECO:0000256" key="5">
    <source>
        <dbReference type="ARBA" id="ARBA00019973"/>
    </source>
</evidence>
<keyword evidence="12" id="KW-0808">Transferase</keyword>
<dbReference type="InterPro" id="IPR000719">
    <property type="entry name" value="Prot_kinase_dom"/>
</dbReference>
<evidence type="ECO:0000259" key="11">
    <source>
        <dbReference type="PROSITE" id="PS50011"/>
    </source>
</evidence>
<dbReference type="Gene3D" id="1.10.510.10">
    <property type="entry name" value="Transferase(Phosphotransferase) domain 1"/>
    <property type="match status" value="1"/>
</dbReference>
<reference evidence="12" key="1">
    <citation type="journal article" date="2020" name="Stud. Mycol.">
        <title>101 Dothideomycetes genomes: a test case for predicting lifestyles and emergence of pathogens.</title>
        <authorList>
            <person name="Haridas S."/>
            <person name="Albert R."/>
            <person name="Binder M."/>
            <person name="Bloem J."/>
            <person name="Labutti K."/>
            <person name="Salamov A."/>
            <person name="Andreopoulos B."/>
            <person name="Baker S."/>
            <person name="Barry K."/>
            <person name="Bills G."/>
            <person name="Bluhm B."/>
            <person name="Cannon C."/>
            <person name="Castanera R."/>
            <person name="Culley D."/>
            <person name="Daum C."/>
            <person name="Ezra D."/>
            <person name="Gonzalez J."/>
            <person name="Henrissat B."/>
            <person name="Kuo A."/>
            <person name="Liang C."/>
            <person name="Lipzen A."/>
            <person name="Lutzoni F."/>
            <person name="Magnuson J."/>
            <person name="Mondo S."/>
            <person name="Nolan M."/>
            <person name="Ohm R."/>
            <person name="Pangilinan J."/>
            <person name="Park H.-J."/>
            <person name="Ramirez L."/>
            <person name="Alfaro M."/>
            <person name="Sun H."/>
            <person name="Tritt A."/>
            <person name="Yoshinaga Y."/>
            <person name="Zwiers L.-H."/>
            <person name="Turgeon B."/>
            <person name="Goodwin S."/>
            <person name="Spatafora J."/>
            <person name="Crous P."/>
            <person name="Grigoriev I."/>
        </authorList>
    </citation>
    <scope>NUCLEOTIDE SEQUENCE</scope>
    <source>
        <strain evidence="12">CBS 122368</strain>
    </source>
</reference>
<evidence type="ECO:0000313" key="13">
    <source>
        <dbReference type="Proteomes" id="UP000800094"/>
    </source>
</evidence>
<dbReference type="GO" id="GO:0005524">
    <property type="term" value="F:ATP binding"/>
    <property type="evidence" value="ECO:0007669"/>
    <property type="project" value="InterPro"/>
</dbReference>
<dbReference type="GeneID" id="54573066"/>
<comment type="function">
    <text evidence="1">Component of the EKC/KEOPS complex that is required for the formation of a threonylcarbamoyl group on adenosine at position 37 (t(6)A37) in tRNAs that read codons beginning with adenine. The complex is probably involved in the transfer of the threonylcarbamoyl moiety of threonylcarbamoyl-AMP (TC-AMP) to the N6 group of A37. BUD32 has ATPase activity in the context of the EKC/KEOPS complex and likely plays a supporting role to the catalytic subunit KAE1. The EKC/KEOPS complex also promotes both telomere uncapping and telomere elongation. The complex is required for efficient recruitment of transcriptional coactivators.</text>
</comment>
<dbReference type="AlphaFoldDB" id="A0A6A6IUY9"/>
<dbReference type="RefSeq" id="XP_033689243.1">
    <property type="nucleotide sequence ID" value="XM_033819736.1"/>
</dbReference>
<dbReference type="InterPro" id="IPR011009">
    <property type="entry name" value="Kinase-like_dom_sf"/>
</dbReference>
<comment type="catalytic activity">
    <reaction evidence="9">
        <text>L-seryl-[protein] + ATP = O-phospho-L-seryl-[protein] + ADP + H(+)</text>
        <dbReference type="Rhea" id="RHEA:17989"/>
        <dbReference type="Rhea" id="RHEA-COMP:9863"/>
        <dbReference type="Rhea" id="RHEA-COMP:11604"/>
        <dbReference type="ChEBI" id="CHEBI:15378"/>
        <dbReference type="ChEBI" id="CHEBI:29999"/>
        <dbReference type="ChEBI" id="CHEBI:30616"/>
        <dbReference type="ChEBI" id="CHEBI:83421"/>
        <dbReference type="ChEBI" id="CHEBI:456216"/>
        <dbReference type="EC" id="2.7.11.1"/>
    </reaction>
</comment>